<name>V4TEP8_CITCL</name>
<dbReference type="AlphaFoldDB" id="V4TEP8"/>
<organism evidence="1 2">
    <name type="scientific">Citrus clementina</name>
    <name type="common">Clementine</name>
    <name type="synonym">Citrus deliciosa x Citrus sinensis</name>
    <dbReference type="NCBI Taxonomy" id="85681"/>
    <lineage>
        <taxon>Eukaryota</taxon>
        <taxon>Viridiplantae</taxon>
        <taxon>Streptophyta</taxon>
        <taxon>Embryophyta</taxon>
        <taxon>Tracheophyta</taxon>
        <taxon>Spermatophyta</taxon>
        <taxon>Magnoliopsida</taxon>
        <taxon>eudicotyledons</taxon>
        <taxon>Gunneridae</taxon>
        <taxon>Pentapetalae</taxon>
        <taxon>rosids</taxon>
        <taxon>malvids</taxon>
        <taxon>Sapindales</taxon>
        <taxon>Rutaceae</taxon>
        <taxon>Aurantioideae</taxon>
        <taxon>Citrus</taxon>
    </lineage>
</organism>
<proteinExistence type="predicted"/>
<keyword evidence="2" id="KW-1185">Reference proteome</keyword>
<dbReference type="OMA" id="IYMFFIS"/>
<dbReference type="EMBL" id="KI536726">
    <property type="protein sequence ID" value="ESR51777.1"/>
    <property type="molecule type" value="Genomic_DNA"/>
</dbReference>
<sequence length="106" mass="12589">KIRLLESKLKNDEDEFRRKDKIISELEAQLEATKFINNHQTQIEEISRQALNIYMFFISKINLFVGFQNALHLEVGKLGIILQRIQDAIATMNQEVRDLNYDIQYY</sequence>
<protein>
    <submittedName>
        <fullName evidence="1">Uncharacterized protein</fullName>
    </submittedName>
</protein>
<evidence type="ECO:0000313" key="1">
    <source>
        <dbReference type="EMBL" id="ESR51777.1"/>
    </source>
</evidence>
<feature type="non-terminal residue" evidence="1">
    <location>
        <position position="106"/>
    </location>
</feature>
<gene>
    <name evidence="1" type="ORF">CICLE_v10033560mg</name>
</gene>
<dbReference type="KEGG" id="cic:CICLE_v10033560mg"/>
<evidence type="ECO:0000313" key="2">
    <source>
        <dbReference type="Proteomes" id="UP000030687"/>
    </source>
</evidence>
<dbReference type="InParanoid" id="V4TEP8"/>
<feature type="non-terminal residue" evidence="1">
    <location>
        <position position="1"/>
    </location>
</feature>
<accession>V4TEP8</accession>
<dbReference type="Gramene" id="ESR51777">
    <property type="protein sequence ID" value="ESR51777"/>
    <property type="gene ID" value="CICLE_v10033560mg"/>
</dbReference>
<reference evidence="1 2" key="1">
    <citation type="submission" date="2013-10" db="EMBL/GenBank/DDBJ databases">
        <authorList>
            <consortium name="International Citrus Genome Consortium"/>
            <person name="Jenkins J."/>
            <person name="Schmutz J."/>
            <person name="Prochnik S."/>
            <person name="Rokhsar D."/>
            <person name="Gmitter F."/>
            <person name="Ollitrault P."/>
            <person name="Machado M."/>
            <person name="Talon M."/>
            <person name="Wincker P."/>
            <person name="Jaillon O."/>
            <person name="Morgante M."/>
        </authorList>
    </citation>
    <scope>NUCLEOTIDE SEQUENCE</scope>
    <source>
        <strain evidence="2">cv. Clemenules</strain>
    </source>
</reference>
<dbReference type="Proteomes" id="UP000030687">
    <property type="component" value="Unassembled WGS sequence"/>
</dbReference>